<keyword evidence="1" id="KW-0812">Transmembrane</keyword>
<evidence type="ECO:0000313" key="3">
    <source>
        <dbReference type="Proteomes" id="UP001159427"/>
    </source>
</evidence>
<evidence type="ECO:0000256" key="1">
    <source>
        <dbReference type="SAM" id="Phobius"/>
    </source>
</evidence>
<keyword evidence="1" id="KW-0472">Membrane</keyword>
<dbReference type="EMBL" id="CALNXI010002082">
    <property type="protein sequence ID" value="CAH3182730.1"/>
    <property type="molecule type" value="Genomic_DNA"/>
</dbReference>
<protein>
    <recommendedName>
        <fullName evidence="4">Hexosyltransferase</fullName>
    </recommendedName>
</protein>
<organism evidence="2 3">
    <name type="scientific">Porites evermanni</name>
    <dbReference type="NCBI Taxonomy" id="104178"/>
    <lineage>
        <taxon>Eukaryota</taxon>
        <taxon>Metazoa</taxon>
        <taxon>Cnidaria</taxon>
        <taxon>Anthozoa</taxon>
        <taxon>Hexacorallia</taxon>
        <taxon>Scleractinia</taxon>
        <taxon>Fungiina</taxon>
        <taxon>Poritidae</taxon>
        <taxon>Porites</taxon>
    </lineage>
</organism>
<reference evidence="2 3" key="1">
    <citation type="submission" date="2022-05" db="EMBL/GenBank/DDBJ databases">
        <authorList>
            <consortium name="Genoscope - CEA"/>
            <person name="William W."/>
        </authorList>
    </citation>
    <scope>NUCLEOTIDE SEQUENCE [LARGE SCALE GENOMIC DNA]</scope>
</reference>
<evidence type="ECO:0000313" key="2">
    <source>
        <dbReference type="EMBL" id="CAH3182730.1"/>
    </source>
</evidence>
<keyword evidence="1" id="KW-1133">Transmembrane helix</keyword>
<proteinExistence type="predicted"/>
<feature type="transmembrane region" description="Helical" evidence="1">
    <location>
        <begin position="26"/>
        <end position="45"/>
    </location>
</feature>
<dbReference type="Proteomes" id="UP001159427">
    <property type="component" value="Unassembled WGS sequence"/>
</dbReference>
<sequence length="130" mass="14624">MPTNVGSEEDLISKNVTSGHIELCKANLIIVALIFASACAWMAFVKFTTTWANPTPIVIMAAVENQTEINDKDNSDIDETLHQLIDFKDLGRNKRVVLLLIIVTTAPARFERRQAIRETWWKHCSGNQAQ</sequence>
<comment type="caution">
    <text evidence="2">The sequence shown here is derived from an EMBL/GenBank/DDBJ whole genome shotgun (WGS) entry which is preliminary data.</text>
</comment>
<accession>A0ABN8RTB0</accession>
<feature type="non-terminal residue" evidence="2">
    <location>
        <position position="130"/>
    </location>
</feature>
<keyword evidence="3" id="KW-1185">Reference proteome</keyword>
<gene>
    <name evidence="2" type="ORF">PEVE_00014371</name>
</gene>
<name>A0ABN8RTB0_9CNID</name>
<evidence type="ECO:0008006" key="4">
    <source>
        <dbReference type="Google" id="ProtNLM"/>
    </source>
</evidence>